<evidence type="ECO:0000256" key="1">
    <source>
        <dbReference type="SAM" id="Phobius"/>
    </source>
</evidence>
<comment type="caution">
    <text evidence="2">The sequence shown here is derived from an EMBL/GenBank/DDBJ whole genome shotgun (WGS) entry which is preliminary data.</text>
</comment>
<feature type="transmembrane region" description="Helical" evidence="1">
    <location>
        <begin position="6"/>
        <end position="25"/>
    </location>
</feature>
<dbReference type="EMBL" id="BARU01007691">
    <property type="protein sequence ID" value="GAH46921.1"/>
    <property type="molecule type" value="Genomic_DNA"/>
</dbReference>
<keyword evidence="1" id="KW-0812">Transmembrane</keyword>
<dbReference type="AlphaFoldDB" id="X1FMK4"/>
<proteinExistence type="predicted"/>
<feature type="non-terminal residue" evidence="2">
    <location>
        <position position="60"/>
    </location>
</feature>
<gene>
    <name evidence="2" type="ORF">S03H2_15150</name>
</gene>
<accession>X1FMK4</accession>
<sequence length="60" mass="6712">MIPSLISQISVILIVIAFFSIFINLQFGVEGIMKRHVINSNKMTNLIHYILIINGILGIS</sequence>
<name>X1FMK4_9ZZZZ</name>
<organism evidence="2">
    <name type="scientific">marine sediment metagenome</name>
    <dbReference type="NCBI Taxonomy" id="412755"/>
    <lineage>
        <taxon>unclassified sequences</taxon>
        <taxon>metagenomes</taxon>
        <taxon>ecological metagenomes</taxon>
    </lineage>
</organism>
<keyword evidence="1" id="KW-1133">Transmembrane helix</keyword>
<keyword evidence="1" id="KW-0472">Membrane</keyword>
<protein>
    <submittedName>
        <fullName evidence="2">Uncharacterized protein</fullName>
    </submittedName>
</protein>
<reference evidence="2" key="1">
    <citation type="journal article" date="2014" name="Front. Microbiol.">
        <title>High frequency of phylogenetically diverse reductive dehalogenase-homologous genes in deep subseafloor sedimentary metagenomes.</title>
        <authorList>
            <person name="Kawai M."/>
            <person name="Futagami T."/>
            <person name="Toyoda A."/>
            <person name="Takaki Y."/>
            <person name="Nishi S."/>
            <person name="Hori S."/>
            <person name="Arai W."/>
            <person name="Tsubouchi T."/>
            <person name="Morono Y."/>
            <person name="Uchiyama I."/>
            <person name="Ito T."/>
            <person name="Fujiyama A."/>
            <person name="Inagaki F."/>
            <person name="Takami H."/>
        </authorList>
    </citation>
    <scope>NUCLEOTIDE SEQUENCE</scope>
    <source>
        <strain evidence="2">Expedition CK06-06</strain>
    </source>
</reference>
<evidence type="ECO:0000313" key="2">
    <source>
        <dbReference type="EMBL" id="GAH46921.1"/>
    </source>
</evidence>